<evidence type="ECO:0008006" key="8">
    <source>
        <dbReference type="Google" id="ProtNLM"/>
    </source>
</evidence>
<dbReference type="Gene3D" id="1.20.120.790">
    <property type="entry name" value="Heat shock protein 90, C-terminal domain"/>
    <property type="match status" value="1"/>
</dbReference>
<feature type="region of interest" description="Disordered" evidence="5">
    <location>
        <begin position="334"/>
        <end position="391"/>
    </location>
</feature>
<dbReference type="FunFam" id="1.20.120.790:FF:000013">
    <property type="entry name" value="Heat shock protein 90, putative"/>
    <property type="match status" value="1"/>
</dbReference>
<dbReference type="GO" id="GO:0016887">
    <property type="term" value="F:ATP hydrolysis activity"/>
    <property type="evidence" value="ECO:0007669"/>
    <property type="project" value="InterPro"/>
</dbReference>
<accession>A0A0L7KA14</accession>
<dbReference type="KEGG" id="pfh:PFHG_01930"/>
<protein>
    <recommendedName>
        <fullName evidence="8">Heat shock protein 90</fullName>
    </recommendedName>
</protein>
<organism evidence="6 7">
    <name type="scientific">Plasmodium falciparum (isolate HB3)</name>
    <dbReference type="NCBI Taxonomy" id="137071"/>
    <lineage>
        <taxon>Eukaryota</taxon>
        <taxon>Sar</taxon>
        <taxon>Alveolata</taxon>
        <taxon>Apicomplexa</taxon>
        <taxon>Aconoidasida</taxon>
        <taxon>Haemosporida</taxon>
        <taxon>Plasmodiidae</taxon>
        <taxon>Plasmodium</taxon>
        <taxon>Plasmodium (Laverania)</taxon>
    </lineage>
</organism>
<evidence type="ECO:0000313" key="7">
    <source>
        <dbReference type="Proteomes" id="UP000054289"/>
    </source>
</evidence>
<dbReference type="Gene3D" id="3.30.565.10">
    <property type="entry name" value="Histidine kinase-like ATPase, C-terminal domain"/>
    <property type="match status" value="1"/>
</dbReference>
<dbReference type="Gene3D" id="3.40.50.11260">
    <property type="match status" value="1"/>
</dbReference>
<feature type="region of interest" description="Disordered" evidence="5">
    <location>
        <begin position="926"/>
        <end position="945"/>
    </location>
</feature>
<sequence length="945" mass="110285">MSFSKFMKCSTQLSRRLSNFEGKGTFNKSAFYNCTREKCSIVCLRKKMNVELKKICEISKMNKRNYSSECENYEFKAETKKLLQIVAHSLYTDKEVFIRELISNSSDAIEKLRFLLQSGNIKASENITFHIKVSTDENNNLFIIEDSGVGMNKEEIIDNLGTIAKSGSLNFLKKLKEQKESINRNNNINKNEIDNKINNNNNIDVPIEGNEKSQEGDIIGQFGVGFYSSFVVSNKVEVFTRSYDNNSSKGYHWVSYGNGTFTLKEVDNIPKGTKIICHLKDSCKEFSNIQNVQKIVEKFSSFINFPVYVLKKKKILQTRKDIEQNELNDHTQQNELNHHNDQNDHTQQNELNHHNDQNDHTQQNELNHHNDQNDHTQQNELNHHNDQNDHTQQNELNHHVEHHKNVVENKNDEYEKNMDNRTSDNIKPESLSKQNDYENMNQCNNEENVLNRTKELNEEHIVEEILVNKQKPLWCKDNVTEEEHRHFFHFLNKNKSYNEDNKSYLYNMLYKTDAPLSIKSVFYIPEEAPSRLFQQSNDIEISLYCKKVLVKKNADNIIPKWLYFVKGVIDCEDMPLNISRENMQDSSLINKLSRVVVSKILKTLEREADINEEKYLKFYKNYNYNLKEGVLEDSNKNHYKNSLMNLLRFYSINQNKFISLKQYVNNFRNNQKNIYYFSANDKNVALNSPYMEPFKKQNIDVLLLLEEIDEFVLMNLQTYKDAKFVSIDTSQNEDFDEAVLNTNKNDNEKKQSIFFNDEQKKELQAYFKQVLGSKCSDVKFSERLTTSPAVVTGFLSPTLRKVMKATMKNSDFNDNTNNSNNMNMFQNLPATLELNPSHTIVTSIYHLKNTNQEVAKLLVQQLYDNACIAAGILEDPRSLLSKLNELLLLTARYAYHYEKKDIQENTKDQPIDVKDNTMAIDNIVNTKENNTNDDSVMKEAQSSNL</sequence>
<dbReference type="HAMAP" id="MF_00505">
    <property type="entry name" value="HSP90"/>
    <property type="match status" value="1"/>
</dbReference>
<dbReference type="InterPro" id="IPR020575">
    <property type="entry name" value="Hsp90_N"/>
</dbReference>
<evidence type="ECO:0000256" key="4">
    <source>
        <dbReference type="ARBA" id="ARBA00023186"/>
    </source>
</evidence>
<dbReference type="SUPFAM" id="SSF55874">
    <property type="entry name" value="ATPase domain of HSP90 chaperone/DNA topoisomerase II/histidine kinase"/>
    <property type="match status" value="1"/>
</dbReference>
<dbReference type="PANTHER" id="PTHR11528">
    <property type="entry name" value="HEAT SHOCK PROTEIN 90 FAMILY MEMBER"/>
    <property type="match status" value="1"/>
</dbReference>
<dbReference type="AlphaFoldDB" id="A0A0L7KA14"/>
<proteinExistence type="inferred from homology"/>
<keyword evidence="3" id="KW-0067">ATP-binding</keyword>
<keyword evidence="4" id="KW-0143">Chaperone</keyword>
<feature type="compositionally biased region" description="Basic and acidic residues" evidence="5">
    <location>
        <begin position="408"/>
        <end position="427"/>
    </location>
</feature>
<dbReference type="OMA" id="DHTQQNE"/>
<dbReference type="CDD" id="cd16927">
    <property type="entry name" value="HATPase_Hsp90-like"/>
    <property type="match status" value="1"/>
</dbReference>
<dbReference type="GO" id="GO:0005524">
    <property type="term" value="F:ATP binding"/>
    <property type="evidence" value="ECO:0007669"/>
    <property type="project" value="UniProtKB-KW"/>
</dbReference>
<dbReference type="EMBL" id="CH671954">
    <property type="protein sequence ID" value="KOB60127.1"/>
    <property type="molecule type" value="Genomic_DNA"/>
</dbReference>
<feature type="region of interest" description="Disordered" evidence="5">
    <location>
        <begin position="408"/>
        <end position="431"/>
    </location>
</feature>
<dbReference type="PRINTS" id="PR00775">
    <property type="entry name" value="HEATSHOCK90"/>
</dbReference>
<dbReference type="InterPro" id="IPR020568">
    <property type="entry name" value="Ribosomal_Su5_D2-typ_SF"/>
</dbReference>
<dbReference type="GO" id="GO:0051082">
    <property type="term" value="F:unfolded protein binding"/>
    <property type="evidence" value="ECO:0007669"/>
    <property type="project" value="InterPro"/>
</dbReference>
<dbReference type="Gene3D" id="3.30.230.80">
    <property type="match status" value="1"/>
</dbReference>
<gene>
    <name evidence="6" type="ORF">PFHG_01930</name>
</gene>
<dbReference type="FunFam" id="3.40.50.11260:FF:000012">
    <property type="entry name" value="Heat shock protein 90, putative"/>
    <property type="match status" value="1"/>
</dbReference>
<evidence type="ECO:0000256" key="5">
    <source>
        <dbReference type="SAM" id="MobiDB-lite"/>
    </source>
</evidence>
<dbReference type="SUPFAM" id="SSF110942">
    <property type="entry name" value="HSP90 C-terminal domain"/>
    <property type="match status" value="1"/>
</dbReference>
<comment type="similarity">
    <text evidence="1">Belongs to the heat shock protein 90 family.</text>
</comment>
<keyword evidence="2" id="KW-0547">Nucleotide-binding</keyword>
<dbReference type="Proteomes" id="UP000054289">
    <property type="component" value="Unassembled WGS sequence"/>
</dbReference>
<dbReference type="InterPro" id="IPR001404">
    <property type="entry name" value="Hsp90_fam"/>
</dbReference>
<dbReference type="OrthoDB" id="28737at2759"/>
<dbReference type="InterPro" id="IPR036890">
    <property type="entry name" value="HATPase_C_sf"/>
</dbReference>
<dbReference type="SUPFAM" id="SSF54211">
    <property type="entry name" value="Ribosomal protein S5 domain 2-like"/>
    <property type="match status" value="1"/>
</dbReference>
<dbReference type="InterPro" id="IPR037196">
    <property type="entry name" value="HSP90_C"/>
</dbReference>
<dbReference type="Pfam" id="PF00183">
    <property type="entry name" value="HSP90"/>
    <property type="match status" value="1"/>
</dbReference>
<reference evidence="6 7" key="1">
    <citation type="submission" date="2006-03" db="EMBL/GenBank/DDBJ databases">
        <title>Annotation of Plasmodium falciparum HB3.</title>
        <authorList>
            <consortium name="The Broad Institute Genome Sequencing Platform"/>
            <person name="Volkman S.K."/>
            <person name="Neafsey D.E."/>
            <person name="Dash A.P."/>
            <person name="Chitnis C.E."/>
            <person name="Hartl D.L."/>
            <person name="Young S.K."/>
            <person name="Zeng Q."/>
            <person name="Koehrsen M."/>
            <person name="Alvarado L."/>
            <person name="Berlin A."/>
            <person name="Borenstein D."/>
            <person name="Chapman S.B."/>
            <person name="Chen Z."/>
            <person name="Engels R."/>
            <person name="Freedman E."/>
            <person name="Gellesch M."/>
            <person name="Goldberg J."/>
            <person name="Griggs A."/>
            <person name="Gujja S."/>
            <person name="Heilman E.R."/>
            <person name="Heiman D.I."/>
            <person name="Howarth C."/>
            <person name="Jen D."/>
            <person name="Larson L."/>
            <person name="Mehta T."/>
            <person name="Neiman D."/>
            <person name="Park D."/>
            <person name="Pearson M."/>
            <person name="Roberts A."/>
            <person name="Saif S."/>
            <person name="Shea T."/>
            <person name="Shenoy N."/>
            <person name="Sisk P."/>
            <person name="Stolte C."/>
            <person name="Sykes S."/>
            <person name="Walk T."/>
            <person name="White J."/>
            <person name="Yandava C."/>
            <person name="Haas B."/>
            <person name="Henn M.R."/>
            <person name="Nusbaum C."/>
            <person name="Birren B."/>
        </authorList>
    </citation>
    <scope>NUCLEOTIDE SEQUENCE [LARGE SCALE GENOMIC DNA]</scope>
    <source>
        <strain evidence="6">HB3</strain>
    </source>
</reference>
<dbReference type="VEuPathDB" id="PlasmoDB:PfHB3_110021300"/>
<name>A0A0L7KA14_PLAFX</name>
<dbReference type="FunFam" id="3.30.230.80:FF:000004">
    <property type="entry name" value="Heat shock protein 75 kDa"/>
    <property type="match status" value="1"/>
</dbReference>
<evidence type="ECO:0000256" key="3">
    <source>
        <dbReference type="ARBA" id="ARBA00022840"/>
    </source>
</evidence>
<dbReference type="GO" id="GO:0140662">
    <property type="term" value="F:ATP-dependent protein folding chaperone"/>
    <property type="evidence" value="ECO:0007669"/>
    <property type="project" value="InterPro"/>
</dbReference>
<reference evidence="7" key="2">
    <citation type="submission" date="2006-03" db="EMBL/GenBank/DDBJ databases">
        <title>The genome sequence of the Plasmodium falciparum HB3.</title>
        <authorList>
            <consortium name="The Broad Institute Genome Sequencing Platform"/>
            <person name="Birren B."/>
            <person name="Lander E."/>
            <person name="Galagan J."/>
            <person name="Nusbaum C."/>
            <person name="Devon K."/>
            <person name="Henn M."/>
            <person name="Jaffe D."/>
            <person name="Butler J."/>
            <person name="Alvarez P."/>
            <person name="Gnerre S."/>
            <person name="Grabherr M."/>
            <person name="Kleber M."/>
            <person name="Mauceli E."/>
            <person name="Brockman W."/>
            <person name="MacCallum I.A."/>
            <person name="Rounsley S."/>
            <person name="Young S."/>
            <person name="LaButti K."/>
            <person name="Pushparaj V."/>
            <person name="DeCaprio D."/>
            <person name="Crawford M."/>
            <person name="Koehrsen M."/>
            <person name="Engels R."/>
            <person name="Montgomery P."/>
            <person name="Pearson M."/>
            <person name="Howarth C."/>
            <person name="Larson L."/>
            <person name="Luoma S."/>
            <person name="White J."/>
            <person name="Kodira C."/>
            <person name="Zeng Q."/>
            <person name="Oleary S."/>
            <person name="Yandava C."/>
            <person name="Alvarado L."/>
            <person name="Wirth D."/>
            <person name="Volkman S."/>
            <person name="Hartl D."/>
        </authorList>
    </citation>
    <scope>NUCLEOTIDE SEQUENCE [LARGE SCALE GENOMIC DNA]</scope>
</reference>
<evidence type="ECO:0000256" key="1">
    <source>
        <dbReference type="ARBA" id="ARBA00008239"/>
    </source>
</evidence>
<evidence type="ECO:0000256" key="2">
    <source>
        <dbReference type="ARBA" id="ARBA00022741"/>
    </source>
</evidence>
<evidence type="ECO:0000313" key="6">
    <source>
        <dbReference type="EMBL" id="KOB60127.1"/>
    </source>
</evidence>